<keyword evidence="1" id="KW-0813">Transport</keyword>
<evidence type="ECO:0000256" key="1">
    <source>
        <dbReference type="ARBA" id="ARBA00023286"/>
    </source>
</evidence>
<evidence type="ECO:0000259" key="2">
    <source>
        <dbReference type="PROSITE" id="PS50042"/>
    </source>
</evidence>
<organism evidence="3 4">
    <name type="scientific">Pristionchus fissidentatus</name>
    <dbReference type="NCBI Taxonomy" id="1538716"/>
    <lineage>
        <taxon>Eukaryota</taxon>
        <taxon>Metazoa</taxon>
        <taxon>Ecdysozoa</taxon>
        <taxon>Nematoda</taxon>
        <taxon>Chromadorea</taxon>
        <taxon>Rhabditida</taxon>
        <taxon>Rhabditina</taxon>
        <taxon>Diplogasteromorpha</taxon>
        <taxon>Diplogasteroidea</taxon>
        <taxon>Neodiplogasteridae</taxon>
        <taxon>Pristionchus</taxon>
    </lineage>
</organism>
<dbReference type="GO" id="GO:0017071">
    <property type="term" value="C:intracellular cyclic nucleotide activated cation channel complex"/>
    <property type="evidence" value="ECO:0007669"/>
    <property type="project" value="TreeGrafter"/>
</dbReference>
<keyword evidence="4" id="KW-1185">Reference proteome</keyword>
<dbReference type="SUPFAM" id="SSF51206">
    <property type="entry name" value="cAMP-binding domain-like"/>
    <property type="match status" value="1"/>
</dbReference>
<keyword evidence="1" id="KW-1071">Ligand-gated ion channel</keyword>
<dbReference type="InterPro" id="IPR018490">
    <property type="entry name" value="cNMP-bd_dom_sf"/>
</dbReference>
<dbReference type="SUPFAM" id="SSF81324">
    <property type="entry name" value="Voltage-gated potassium channels"/>
    <property type="match status" value="1"/>
</dbReference>
<dbReference type="GO" id="GO:0005886">
    <property type="term" value="C:plasma membrane"/>
    <property type="evidence" value="ECO:0007669"/>
    <property type="project" value="TreeGrafter"/>
</dbReference>
<name>A0AAV5VUV8_9BILA</name>
<dbReference type="Gene3D" id="2.60.120.10">
    <property type="entry name" value="Jelly Rolls"/>
    <property type="match status" value="1"/>
</dbReference>
<dbReference type="PROSITE" id="PS50042">
    <property type="entry name" value="CNMP_BINDING_3"/>
    <property type="match status" value="1"/>
</dbReference>
<dbReference type="PANTHER" id="PTHR45638">
    <property type="entry name" value="CYCLIC NUCLEOTIDE-GATED CATION CHANNEL SUBUNIT A"/>
    <property type="match status" value="1"/>
</dbReference>
<dbReference type="InterPro" id="IPR000595">
    <property type="entry name" value="cNMP-bd_dom"/>
</dbReference>
<dbReference type="Proteomes" id="UP001432322">
    <property type="component" value="Unassembled WGS sequence"/>
</dbReference>
<evidence type="ECO:0000313" key="4">
    <source>
        <dbReference type="Proteomes" id="UP001432322"/>
    </source>
</evidence>
<dbReference type="GO" id="GO:0030553">
    <property type="term" value="F:cGMP binding"/>
    <property type="evidence" value="ECO:0007669"/>
    <property type="project" value="TreeGrafter"/>
</dbReference>
<dbReference type="GO" id="GO:0044877">
    <property type="term" value="F:protein-containing complex binding"/>
    <property type="evidence" value="ECO:0007669"/>
    <property type="project" value="TreeGrafter"/>
</dbReference>
<dbReference type="GO" id="GO:0005223">
    <property type="term" value="F:intracellularly cGMP-activated cation channel activity"/>
    <property type="evidence" value="ECO:0007669"/>
    <property type="project" value="TreeGrafter"/>
</dbReference>
<dbReference type="PANTHER" id="PTHR45638:SF11">
    <property type="entry name" value="CYCLIC NUCLEOTIDE-GATED CATION CHANNEL SUBUNIT A"/>
    <property type="match status" value="1"/>
</dbReference>
<feature type="non-terminal residue" evidence="3">
    <location>
        <position position="229"/>
    </location>
</feature>
<gene>
    <name evidence="3" type="ORF">PFISCL1PPCAC_14641</name>
</gene>
<dbReference type="EMBL" id="BTSY01000004">
    <property type="protein sequence ID" value="GMT23344.1"/>
    <property type="molecule type" value="Genomic_DNA"/>
</dbReference>
<dbReference type="InterPro" id="IPR050866">
    <property type="entry name" value="CNG_cation_channel"/>
</dbReference>
<dbReference type="Gene3D" id="1.10.287.70">
    <property type="match status" value="1"/>
</dbReference>
<dbReference type="Pfam" id="PF00027">
    <property type="entry name" value="cNMP_binding"/>
    <property type="match status" value="1"/>
</dbReference>
<dbReference type="CDD" id="cd00038">
    <property type="entry name" value="CAP_ED"/>
    <property type="match status" value="1"/>
</dbReference>
<sequence>SRSRLLSFTNFSKEYAMSLYWSALTITTCGQQPWPANSAQNMLEVVDTLFGVFVFATILGAVGSVVSEFNEERTAFQTMLDRCKFYMKYRHMDNEKVNYISLFLFQQWKEINRYSVQEALAYLPPRLEGMLAVHVHMKTLVRAKLFQNCDYGFIYELVLKLRQQLYSPGDYICQLGERSQAMYIVKEGLAVIEDPTKPSQRIRMGEGSTFGELSIIYVPGLSTDKRSLA</sequence>
<dbReference type="AlphaFoldDB" id="A0AAV5VUV8"/>
<accession>A0AAV5VUV8</accession>
<dbReference type="Gene3D" id="1.10.287.630">
    <property type="entry name" value="Helix hairpin bin"/>
    <property type="match status" value="1"/>
</dbReference>
<dbReference type="InterPro" id="IPR014710">
    <property type="entry name" value="RmlC-like_jellyroll"/>
</dbReference>
<reference evidence="3" key="1">
    <citation type="submission" date="2023-10" db="EMBL/GenBank/DDBJ databases">
        <title>Genome assembly of Pristionchus species.</title>
        <authorList>
            <person name="Yoshida K."/>
            <person name="Sommer R.J."/>
        </authorList>
    </citation>
    <scope>NUCLEOTIDE SEQUENCE</scope>
    <source>
        <strain evidence="3">RS5133</strain>
    </source>
</reference>
<feature type="non-terminal residue" evidence="3">
    <location>
        <position position="1"/>
    </location>
</feature>
<protein>
    <recommendedName>
        <fullName evidence="2">Cyclic nucleotide-binding domain-containing protein</fullName>
    </recommendedName>
</protein>
<keyword evidence="1" id="KW-0406">Ion transport</keyword>
<feature type="domain" description="Cyclic nucleotide-binding" evidence="2">
    <location>
        <begin position="145"/>
        <end position="229"/>
    </location>
</feature>
<evidence type="ECO:0000313" key="3">
    <source>
        <dbReference type="EMBL" id="GMT23344.1"/>
    </source>
</evidence>
<proteinExistence type="predicted"/>
<dbReference type="GO" id="GO:0005222">
    <property type="term" value="F:intracellularly cAMP-activated cation channel activity"/>
    <property type="evidence" value="ECO:0007669"/>
    <property type="project" value="TreeGrafter"/>
</dbReference>
<comment type="caution">
    <text evidence="3">The sequence shown here is derived from an EMBL/GenBank/DDBJ whole genome shotgun (WGS) entry which is preliminary data.</text>
</comment>
<keyword evidence="1" id="KW-0407">Ion channel</keyword>